<protein>
    <recommendedName>
        <fullName evidence="1">Peptidase M16 N-terminal domain-containing protein</fullName>
    </recommendedName>
</protein>
<evidence type="ECO:0000313" key="2">
    <source>
        <dbReference type="EMBL" id="KAK7346383.1"/>
    </source>
</evidence>
<dbReference type="AlphaFoldDB" id="A0AAN9QX72"/>
<sequence length="146" mass="16561">MVVLSLSAPNLSTAFLAAKKLISKNTPRSLRSFALDTRWTRPTYLSKHGASSNAYTETEYTCYHFEVKRVFLKGALKSPLSNLLVKVNELYDHEVTFRNTTVSSRQGSTINPWDIYSNWCHSNGRNTFFVKGLTFTKLQWIAGSES</sequence>
<dbReference type="InterPro" id="IPR011765">
    <property type="entry name" value="Pept_M16_N"/>
</dbReference>
<reference evidence="2 3" key="1">
    <citation type="submission" date="2024-01" db="EMBL/GenBank/DDBJ databases">
        <title>The genomes of 5 underutilized Papilionoideae crops provide insights into root nodulation and disease resistanc.</title>
        <authorList>
            <person name="Jiang F."/>
        </authorList>
    </citation>
    <scope>NUCLEOTIDE SEQUENCE [LARGE SCALE GENOMIC DNA]</scope>
    <source>
        <strain evidence="2">JINMINGXINNONG_FW02</strain>
        <tissue evidence="2">Leaves</tissue>
    </source>
</reference>
<evidence type="ECO:0000313" key="3">
    <source>
        <dbReference type="Proteomes" id="UP001374584"/>
    </source>
</evidence>
<dbReference type="EMBL" id="JAYMYR010000008">
    <property type="protein sequence ID" value="KAK7346383.1"/>
    <property type="molecule type" value="Genomic_DNA"/>
</dbReference>
<evidence type="ECO:0000259" key="1">
    <source>
        <dbReference type="Pfam" id="PF00675"/>
    </source>
</evidence>
<organism evidence="2 3">
    <name type="scientific">Phaseolus coccineus</name>
    <name type="common">Scarlet runner bean</name>
    <name type="synonym">Phaseolus multiflorus</name>
    <dbReference type="NCBI Taxonomy" id="3886"/>
    <lineage>
        <taxon>Eukaryota</taxon>
        <taxon>Viridiplantae</taxon>
        <taxon>Streptophyta</taxon>
        <taxon>Embryophyta</taxon>
        <taxon>Tracheophyta</taxon>
        <taxon>Spermatophyta</taxon>
        <taxon>Magnoliopsida</taxon>
        <taxon>eudicotyledons</taxon>
        <taxon>Gunneridae</taxon>
        <taxon>Pentapetalae</taxon>
        <taxon>rosids</taxon>
        <taxon>fabids</taxon>
        <taxon>Fabales</taxon>
        <taxon>Fabaceae</taxon>
        <taxon>Papilionoideae</taxon>
        <taxon>50 kb inversion clade</taxon>
        <taxon>NPAAA clade</taxon>
        <taxon>indigoferoid/millettioid clade</taxon>
        <taxon>Phaseoleae</taxon>
        <taxon>Phaseolus</taxon>
    </lineage>
</organism>
<dbReference type="Pfam" id="PF00675">
    <property type="entry name" value="Peptidase_M16"/>
    <property type="match status" value="1"/>
</dbReference>
<name>A0AAN9QX72_PHACN</name>
<gene>
    <name evidence="2" type="ORF">VNO80_20901</name>
</gene>
<proteinExistence type="predicted"/>
<dbReference type="Gene3D" id="3.30.830.10">
    <property type="entry name" value="Metalloenzyme, LuxS/M16 peptidase-like"/>
    <property type="match status" value="1"/>
</dbReference>
<accession>A0AAN9QX72</accession>
<dbReference type="Proteomes" id="UP001374584">
    <property type="component" value="Unassembled WGS sequence"/>
</dbReference>
<feature type="domain" description="Peptidase M16 N-terminal" evidence="1">
    <location>
        <begin position="43"/>
        <end position="77"/>
    </location>
</feature>
<comment type="caution">
    <text evidence="2">The sequence shown here is derived from an EMBL/GenBank/DDBJ whole genome shotgun (WGS) entry which is preliminary data.</text>
</comment>
<keyword evidence="3" id="KW-1185">Reference proteome</keyword>